<evidence type="ECO:0000256" key="1">
    <source>
        <dbReference type="ARBA" id="ARBA00022729"/>
    </source>
</evidence>
<dbReference type="InterPro" id="IPR036116">
    <property type="entry name" value="FN3_sf"/>
</dbReference>
<gene>
    <name evidence="5" type="ORF">ACD_49C00076G0008</name>
</gene>
<feature type="transmembrane region" description="Helical" evidence="2">
    <location>
        <begin position="289"/>
        <end position="306"/>
    </location>
</feature>
<name>K2AVJ8_9BACT</name>
<evidence type="ECO:0000256" key="2">
    <source>
        <dbReference type="SAM" id="Phobius"/>
    </source>
</evidence>
<dbReference type="InterPro" id="IPR003961">
    <property type="entry name" value="FN3_dom"/>
</dbReference>
<comment type="caution">
    <text evidence="5">The sequence shown here is derived from an EMBL/GenBank/DDBJ whole genome shotgun (WGS) entry which is preliminary data.</text>
</comment>
<dbReference type="InterPro" id="IPR014755">
    <property type="entry name" value="Cu-Rt/internalin_Ig-like"/>
</dbReference>
<feature type="signal peptide" evidence="3">
    <location>
        <begin position="1"/>
        <end position="22"/>
    </location>
</feature>
<evidence type="ECO:0000256" key="3">
    <source>
        <dbReference type="SAM" id="SignalP"/>
    </source>
</evidence>
<reference evidence="5" key="1">
    <citation type="journal article" date="2012" name="Science">
        <title>Fermentation, hydrogen, and sulfur metabolism in multiple uncultivated bacterial phyla.</title>
        <authorList>
            <person name="Wrighton K.C."/>
            <person name="Thomas B.C."/>
            <person name="Sharon I."/>
            <person name="Miller C.S."/>
            <person name="Castelle C.J."/>
            <person name="VerBerkmoes N.C."/>
            <person name="Wilkins M.J."/>
            <person name="Hettich R.L."/>
            <person name="Lipton M.S."/>
            <person name="Williams K.H."/>
            <person name="Long P.E."/>
            <person name="Banfield J.F."/>
        </authorList>
    </citation>
    <scope>NUCLEOTIDE SEQUENCE [LARGE SCALE GENOMIC DNA]</scope>
</reference>
<dbReference type="CDD" id="cd00063">
    <property type="entry name" value="FN3"/>
    <property type="match status" value="1"/>
</dbReference>
<evidence type="ECO:0000259" key="4">
    <source>
        <dbReference type="PROSITE" id="PS50853"/>
    </source>
</evidence>
<dbReference type="SMART" id="SM00060">
    <property type="entry name" value="FN3"/>
    <property type="match status" value="1"/>
</dbReference>
<dbReference type="Gene3D" id="2.60.40.1220">
    <property type="match status" value="1"/>
</dbReference>
<dbReference type="SUPFAM" id="SSF49265">
    <property type="entry name" value="Fibronectin type III"/>
    <property type="match status" value="1"/>
</dbReference>
<accession>K2AVJ8</accession>
<sequence>MKNIKKIIALVSVALFIQTVGAATWTTVTTGGTTVTTSADASLELPTPPRLVNKTSTWVTLEWDSVSAASGYIVLYSKTSVATSTDPNALYDNETDQVAWTWTTVSGLEANTKYYFAVVPVDKEWNQGSTFSSELSVSTDSSTSTATGATATSSSSLALSGVTVIDNKTLAVQFNAMLWAEPITLKITKTSDNSDIAVSEIVPDATLKDTVAVKLNTVLDPSSSYSLTVISAKDEAWNNISEGVNGIKEFTTLATLASAPELNSASWATMSGATLPDAKALPATWTKENLIVLAALILSFGIVFIYRRKFVK</sequence>
<feature type="domain" description="Fibronectin type-III" evidence="4">
    <location>
        <begin position="45"/>
        <end position="142"/>
    </location>
</feature>
<protein>
    <recommendedName>
        <fullName evidence="4">Fibronectin type-III domain-containing protein</fullName>
    </recommendedName>
</protein>
<dbReference type="InterPro" id="IPR013783">
    <property type="entry name" value="Ig-like_fold"/>
</dbReference>
<feature type="chain" id="PRO_5017320535" description="Fibronectin type-III domain-containing protein" evidence="3">
    <location>
        <begin position="23"/>
        <end position="312"/>
    </location>
</feature>
<keyword evidence="2" id="KW-1133">Transmembrane helix</keyword>
<organism evidence="5">
    <name type="scientific">uncultured bacterium</name>
    <name type="common">gcode 4</name>
    <dbReference type="NCBI Taxonomy" id="1234023"/>
    <lineage>
        <taxon>Bacteria</taxon>
        <taxon>environmental samples</taxon>
    </lineage>
</organism>
<dbReference type="AlphaFoldDB" id="K2AVJ8"/>
<keyword evidence="1 3" id="KW-0732">Signal</keyword>
<keyword evidence="2" id="KW-0812">Transmembrane</keyword>
<dbReference type="EMBL" id="AMFJ01021662">
    <property type="protein sequence ID" value="EKD65912.1"/>
    <property type="molecule type" value="Genomic_DNA"/>
</dbReference>
<dbReference type="PROSITE" id="PS50853">
    <property type="entry name" value="FN3"/>
    <property type="match status" value="1"/>
</dbReference>
<proteinExistence type="predicted"/>
<keyword evidence="2" id="KW-0472">Membrane</keyword>
<dbReference type="Gene3D" id="2.60.40.10">
    <property type="entry name" value="Immunoglobulins"/>
    <property type="match status" value="1"/>
</dbReference>
<evidence type="ECO:0000313" key="5">
    <source>
        <dbReference type="EMBL" id="EKD65912.1"/>
    </source>
</evidence>